<dbReference type="PRINTS" id="PR00300">
    <property type="entry name" value="CLPPROTEASEA"/>
</dbReference>
<keyword evidence="3" id="KW-0812">Transmembrane</keyword>
<evidence type="ECO:0000256" key="6">
    <source>
        <dbReference type="ARBA" id="ARBA00022989"/>
    </source>
</evidence>
<keyword evidence="5" id="KW-0067">ATP-binding</keyword>
<dbReference type="SMART" id="SM00382">
    <property type="entry name" value="AAA"/>
    <property type="match status" value="1"/>
</dbReference>
<dbReference type="Gene3D" id="3.40.50.300">
    <property type="entry name" value="P-loop containing nucleotide triphosphate hydrolases"/>
    <property type="match status" value="1"/>
</dbReference>
<dbReference type="PANTHER" id="PTHR10760:SF1">
    <property type="entry name" value="TORSIN-4A"/>
    <property type="match status" value="1"/>
</dbReference>
<reference evidence="10" key="2">
    <citation type="submission" date="2025-08" db="UniProtKB">
        <authorList>
            <consortium name="Ensembl"/>
        </authorList>
    </citation>
    <scope>IDENTIFICATION</scope>
</reference>
<dbReference type="InterPro" id="IPR027417">
    <property type="entry name" value="P-loop_NTPase"/>
</dbReference>
<dbReference type="InterPro" id="IPR010448">
    <property type="entry name" value="Torsin"/>
</dbReference>
<dbReference type="RefSeq" id="XP_028852421.1">
    <property type="nucleotide sequence ID" value="XM_028996588.1"/>
</dbReference>
<keyword evidence="7" id="KW-0472">Membrane</keyword>
<accession>A0AAY4BTA4</accession>
<evidence type="ECO:0000256" key="4">
    <source>
        <dbReference type="ARBA" id="ARBA00022741"/>
    </source>
</evidence>
<dbReference type="GeneID" id="114799752"/>
<reference evidence="10 11" key="1">
    <citation type="submission" date="2020-06" db="EMBL/GenBank/DDBJ databases">
        <authorList>
            <consortium name="Wellcome Sanger Institute Data Sharing"/>
        </authorList>
    </citation>
    <scope>NUCLEOTIDE SEQUENCE [LARGE SCALE GENOMIC DNA]</scope>
</reference>
<dbReference type="InterPro" id="IPR049337">
    <property type="entry name" value="TOR1A_C"/>
</dbReference>
<comment type="subcellular location">
    <subcellularLocation>
        <location evidence="1">Membrane</location>
        <topology evidence="1">Single-pass membrane protein</topology>
    </subcellularLocation>
</comment>
<reference evidence="10" key="3">
    <citation type="submission" date="2025-09" db="UniProtKB">
        <authorList>
            <consortium name="Ensembl"/>
        </authorList>
    </citation>
    <scope>IDENTIFICATION</scope>
</reference>
<dbReference type="AlphaFoldDB" id="A0AAY4BTA4"/>
<keyword evidence="11" id="KW-1185">Reference proteome</keyword>
<dbReference type="Ensembl" id="ENSDCDT00010029887.1">
    <property type="protein sequence ID" value="ENSDCDP00010024175.1"/>
    <property type="gene ID" value="ENSDCDG00010015329.1"/>
</dbReference>
<evidence type="ECO:0000256" key="8">
    <source>
        <dbReference type="SAM" id="MobiDB-lite"/>
    </source>
</evidence>
<comment type="similarity">
    <text evidence="2">Belongs to the ClpA/ClpB family. Torsin subfamily.</text>
</comment>
<dbReference type="Pfam" id="PF06309">
    <property type="entry name" value="Torsin"/>
    <property type="match status" value="1"/>
</dbReference>
<keyword evidence="6" id="KW-1133">Transmembrane helix</keyword>
<evidence type="ECO:0000256" key="1">
    <source>
        <dbReference type="ARBA" id="ARBA00004167"/>
    </source>
</evidence>
<feature type="region of interest" description="Disordered" evidence="8">
    <location>
        <begin position="1"/>
        <end position="42"/>
    </location>
</feature>
<dbReference type="Pfam" id="PF21376">
    <property type="entry name" value="TOR1A_C"/>
    <property type="match status" value="1"/>
</dbReference>
<feature type="domain" description="AAA+ ATPase" evidence="9">
    <location>
        <begin position="189"/>
        <end position="329"/>
    </location>
</feature>
<dbReference type="GeneTree" id="ENSGT00950000182888"/>
<dbReference type="PANTHER" id="PTHR10760">
    <property type="entry name" value="TORSIN"/>
    <property type="match status" value="1"/>
</dbReference>
<dbReference type="GO" id="GO:0005635">
    <property type="term" value="C:nuclear envelope"/>
    <property type="evidence" value="ECO:0007669"/>
    <property type="project" value="TreeGrafter"/>
</dbReference>
<evidence type="ECO:0000313" key="11">
    <source>
        <dbReference type="Proteomes" id="UP000694580"/>
    </source>
</evidence>
<dbReference type="InterPro" id="IPR003593">
    <property type="entry name" value="AAA+_ATPase"/>
</dbReference>
<sequence length="406" mass="45716">MVTPGAFAKMKETPLSAIHLDSPADGHMEEEKEDIEEPLPPSPSIFSPQMKAIMRIKNKYQSIKKRRMDGLAPAGKSATPENFTDKVLQRNGLRRKRKKPTGVLFPSTNRKIVPKNCDRSQAKVFLILFSVIVFLQVYNAIENLDDHIVKYDLEGLEKTLRREVFGQKRAMEDLMEILLDYLSTYSHNKPLALSVHGPSGVGKSHLGRLLANHFRSMVGEDLVVQYFTLHNCPLQENAGQCASELAAHMAELAARAEDEEQIPLIVLDEVELMQPPMLDVLHQLLQPEQSNECLNVIYVLLSSLGQEEIIRHALKNSSTSSELGALLQNKLSEQHPLWAEVKVVPMTLLEKSHVVECFLEEMTEEGFYADMSHIERLAGELSYYSDGDKKYSQNGCKQVVAKVNLL</sequence>
<evidence type="ECO:0000256" key="2">
    <source>
        <dbReference type="ARBA" id="ARBA00006235"/>
    </source>
</evidence>
<keyword evidence="4" id="KW-0547">Nucleotide-binding</keyword>
<protein>
    <recommendedName>
        <fullName evidence="9">AAA+ ATPase domain-containing protein</fullName>
    </recommendedName>
</protein>
<dbReference type="GO" id="GO:0016020">
    <property type="term" value="C:membrane"/>
    <property type="evidence" value="ECO:0007669"/>
    <property type="project" value="UniProtKB-SubCell"/>
</dbReference>
<dbReference type="Proteomes" id="UP000694580">
    <property type="component" value="Chromosome 11"/>
</dbReference>
<evidence type="ECO:0000256" key="3">
    <source>
        <dbReference type="ARBA" id="ARBA00022692"/>
    </source>
</evidence>
<dbReference type="GO" id="GO:0005788">
    <property type="term" value="C:endoplasmic reticulum lumen"/>
    <property type="evidence" value="ECO:0007669"/>
    <property type="project" value="TreeGrafter"/>
</dbReference>
<evidence type="ECO:0000313" key="10">
    <source>
        <dbReference type="Ensembl" id="ENSDCDP00010024175.1"/>
    </source>
</evidence>
<evidence type="ECO:0000256" key="7">
    <source>
        <dbReference type="ARBA" id="ARBA00023136"/>
    </source>
</evidence>
<dbReference type="InterPro" id="IPR001270">
    <property type="entry name" value="ClpA/B"/>
</dbReference>
<proteinExistence type="inferred from homology"/>
<name>A0AAY4BTA4_9TELE</name>
<dbReference type="GO" id="GO:0016887">
    <property type="term" value="F:ATP hydrolysis activity"/>
    <property type="evidence" value="ECO:0007669"/>
    <property type="project" value="InterPro"/>
</dbReference>
<evidence type="ECO:0000259" key="9">
    <source>
        <dbReference type="SMART" id="SM00382"/>
    </source>
</evidence>
<organism evidence="10 11">
    <name type="scientific">Denticeps clupeoides</name>
    <name type="common">denticle herring</name>
    <dbReference type="NCBI Taxonomy" id="299321"/>
    <lineage>
        <taxon>Eukaryota</taxon>
        <taxon>Metazoa</taxon>
        <taxon>Chordata</taxon>
        <taxon>Craniata</taxon>
        <taxon>Vertebrata</taxon>
        <taxon>Euteleostomi</taxon>
        <taxon>Actinopterygii</taxon>
        <taxon>Neopterygii</taxon>
        <taxon>Teleostei</taxon>
        <taxon>Clupei</taxon>
        <taxon>Clupeiformes</taxon>
        <taxon>Denticipitoidei</taxon>
        <taxon>Denticipitidae</taxon>
        <taxon>Denticeps</taxon>
    </lineage>
</organism>
<dbReference type="SUPFAM" id="SSF52540">
    <property type="entry name" value="P-loop containing nucleoside triphosphate hydrolases"/>
    <property type="match status" value="1"/>
</dbReference>
<dbReference type="GO" id="GO:0005524">
    <property type="term" value="F:ATP binding"/>
    <property type="evidence" value="ECO:0007669"/>
    <property type="project" value="UniProtKB-KW"/>
</dbReference>
<gene>
    <name evidence="10" type="primary">tor4ab</name>
</gene>
<evidence type="ECO:0000256" key="5">
    <source>
        <dbReference type="ARBA" id="ARBA00022840"/>
    </source>
</evidence>